<dbReference type="InterPro" id="IPR015865">
    <property type="entry name" value="Riboflavin_kinase_bac/euk"/>
</dbReference>
<dbReference type="Pfam" id="PF01687">
    <property type="entry name" value="Flavokinase"/>
    <property type="match status" value="1"/>
</dbReference>
<evidence type="ECO:0000256" key="3">
    <source>
        <dbReference type="ARBA" id="ARBA00022630"/>
    </source>
</evidence>
<dbReference type="GO" id="GO:0006747">
    <property type="term" value="P:FAD biosynthetic process"/>
    <property type="evidence" value="ECO:0007669"/>
    <property type="project" value="UniProtKB-UniPathway"/>
</dbReference>
<evidence type="ECO:0000313" key="15">
    <source>
        <dbReference type="Proteomes" id="UP000216725"/>
    </source>
</evidence>
<evidence type="ECO:0000256" key="2">
    <source>
        <dbReference type="ARBA" id="ARBA00010214"/>
    </source>
</evidence>
<dbReference type="GO" id="GO:0009231">
    <property type="term" value="P:riboflavin biosynthetic process"/>
    <property type="evidence" value="ECO:0007669"/>
    <property type="project" value="InterPro"/>
</dbReference>
<reference evidence="14 15" key="1">
    <citation type="journal article" date="2017" name="BMC Genomics">
        <title>Comparative genomic and phylogenomic analyses of the Bifidobacteriaceae family.</title>
        <authorList>
            <person name="Lugli G.A."/>
            <person name="Milani C."/>
            <person name="Turroni F."/>
            <person name="Duranti S."/>
            <person name="Mancabelli L."/>
            <person name="Mangifesta M."/>
            <person name="Ferrario C."/>
            <person name="Modesto M."/>
            <person name="Mattarelli P."/>
            <person name="Jiri K."/>
            <person name="van Sinderen D."/>
            <person name="Ventura M."/>
        </authorList>
    </citation>
    <scope>NUCLEOTIDE SEQUENCE [LARGE SCALE GENOMIC DNA]</scope>
    <source>
        <strain evidence="14 15">DSM 24742</strain>
    </source>
</reference>
<dbReference type="InterPro" id="IPR014729">
    <property type="entry name" value="Rossmann-like_a/b/a_fold"/>
</dbReference>
<feature type="domain" description="Riboflavin kinase" evidence="13">
    <location>
        <begin position="245"/>
        <end position="406"/>
    </location>
</feature>
<keyword evidence="15" id="KW-1185">Reference proteome</keyword>
<gene>
    <name evidence="14" type="ORF">PSRA_1604</name>
</gene>
<evidence type="ECO:0000256" key="4">
    <source>
        <dbReference type="ARBA" id="ARBA00022643"/>
    </source>
</evidence>
<protein>
    <submittedName>
        <fullName evidence="14">Bifunctional riboflavin kinase/FMN adenylyltransferase</fullName>
    </submittedName>
</protein>
<organism evidence="14 15">
    <name type="scientific">Pseudoscardovia radai</name>
    <dbReference type="NCBI Taxonomy" id="987066"/>
    <lineage>
        <taxon>Bacteria</taxon>
        <taxon>Bacillati</taxon>
        <taxon>Actinomycetota</taxon>
        <taxon>Actinomycetes</taxon>
        <taxon>Bifidobacteriales</taxon>
        <taxon>Bifidobacteriaceae</taxon>
        <taxon>Pseudoscardovia</taxon>
    </lineage>
</organism>
<keyword evidence="14" id="KW-0418">Kinase</keyword>
<evidence type="ECO:0000256" key="6">
    <source>
        <dbReference type="ARBA" id="ARBA00022695"/>
    </source>
</evidence>
<evidence type="ECO:0000256" key="12">
    <source>
        <dbReference type="SAM" id="MobiDB-lite"/>
    </source>
</evidence>
<dbReference type="Gene3D" id="2.40.30.30">
    <property type="entry name" value="Riboflavin kinase-like"/>
    <property type="match status" value="1"/>
</dbReference>
<accession>A0A261ESG0</accession>
<dbReference type="GO" id="GO:0008531">
    <property type="term" value="F:riboflavin kinase activity"/>
    <property type="evidence" value="ECO:0007669"/>
    <property type="project" value="UniProtKB-EC"/>
</dbReference>
<dbReference type="RefSeq" id="WP_094661398.1">
    <property type="nucleotide sequence ID" value="NZ_MWWR01000018.1"/>
</dbReference>
<dbReference type="GO" id="GO:0003919">
    <property type="term" value="F:FMN adenylyltransferase activity"/>
    <property type="evidence" value="ECO:0007669"/>
    <property type="project" value="UniProtKB-EC"/>
</dbReference>
<dbReference type="InterPro" id="IPR023468">
    <property type="entry name" value="Riboflavin_kinase"/>
</dbReference>
<evidence type="ECO:0000256" key="9">
    <source>
        <dbReference type="ARBA" id="ARBA00022840"/>
    </source>
</evidence>
<name>A0A261ESG0_9BIFI</name>
<dbReference type="InterPro" id="IPR015864">
    <property type="entry name" value="FAD_synthase"/>
</dbReference>
<dbReference type="OrthoDB" id="9803667at2"/>
<dbReference type="Gene3D" id="3.40.50.620">
    <property type="entry name" value="HUPs"/>
    <property type="match status" value="1"/>
</dbReference>
<keyword evidence="6 14" id="KW-0548">Nucleotidyltransferase</keyword>
<keyword evidence="7" id="KW-0547">Nucleotide-binding</keyword>
<dbReference type="UniPathway" id="UPA00277">
    <property type="reaction ID" value="UER00407"/>
</dbReference>
<comment type="catalytic activity">
    <reaction evidence="10">
        <text>riboflavin + ATP = FMN + ADP + H(+)</text>
        <dbReference type="Rhea" id="RHEA:14357"/>
        <dbReference type="ChEBI" id="CHEBI:15378"/>
        <dbReference type="ChEBI" id="CHEBI:30616"/>
        <dbReference type="ChEBI" id="CHEBI:57986"/>
        <dbReference type="ChEBI" id="CHEBI:58210"/>
        <dbReference type="ChEBI" id="CHEBI:456216"/>
        <dbReference type="EC" id="2.7.1.26"/>
    </reaction>
</comment>
<dbReference type="Proteomes" id="UP000216725">
    <property type="component" value="Unassembled WGS sequence"/>
</dbReference>
<dbReference type="AlphaFoldDB" id="A0A261ESG0"/>
<keyword evidence="8" id="KW-0274">FAD</keyword>
<evidence type="ECO:0000256" key="11">
    <source>
        <dbReference type="ARBA" id="ARBA00049494"/>
    </source>
</evidence>
<dbReference type="Pfam" id="PF06574">
    <property type="entry name" value="FAD_syn"/>
    <property type="match status" value="1"/>
</dbReference>
<sequence length="412" mass="44091">MTIDWLIPDTKGAVQWPALPDGKKGVLTIGAFDGMHRGHQAVLERAVEKAHELGAISVAILLDPRPAAAHAYAQQHDGADTPDDFHDPDALMPVDRRLELIERTGIDRVFVVRYTMAFAAVSYISFLGQMVGKVGMRTLVLGSDARMGAKQAGDLKAIRNLALATGVFELDVVDNAGPGATRLPFQWTPQAPTEAGEPHDPLEGMNKAERRTWSKRHHAREARVWSSSNVRYLLGNGRVHDAAEVLGRPHAVEGTVVHGEQRGRTLGFPTANLGNPVDGYVPVDGVYAGWLVDFGEAGQAEAEAGAGADGAGAAAAHADGVTPRQEIRRWPAAISIGTKETFDRDGAPADRVVEAYACTDEELDLYGHRMCVEFCGFLRPQQRFDSAAALAAQLATDARSAAALADGQESAE</sequence>
<dbReference type="SUPFAM" id="SSF82114">
    <property type="entry name" value="Riboflavin kinase-like"/>
    <property type="match status" value="1"/>
</dbReference>
<comment type="catalytic activity">
    <reaction evidence="11">
        <text>FMN + ATP + H(+) = FAD + diphosphate</text>
        <dbReference type="Rhea" id="RHEA:17237"/>
        <dbReference type="ChEBI" id="CHEBI:15378"/>
        <dbReference type="ChEBI" id="CHEBI:30616"/>
        <dbReference type="ChEBI" id="CHEBI:33019"/>
        <dbReference type="ChEBI" id="CHEBI:57692"/>
        <dbReference type="ChEBI" id="CHEBI:58210"/>
        <dbReference type="EC" id="2.7.7.2"/>
    </reaction>
</comment>
<dbReference type="SUPFAM" id="SSF52374">
    <property type="entry name" value="Nucleotidylyl transferase"/>
    <property type="match status" value="1"/>
</dbReference>
<evidence type="ECO:0000313" key="14">
    <source>
        <dbReference type="EMBL" id="OZG49799.1"/>
    </source>
</evidence>
<evidence type="ECO:0000256" key="1">
    <source>
        <dbReference type="ARBA" id="ARBA00004726"/>
    </source>
</evidence>
<dbReference type="GO" id="GO:0005524">
    <property type="term" value="F:ATP binding"/>
    <property type="evidence" value="ECO:0007669"/>
    <property type="project" value="UniProtKB-KW"/>
</dbReference>
<keyword evidence="5 14" id="KW-0808">Transferase</keyword>
<keyword evidence="9" id="KW-0067">ATP-binding</keyword>
<dbReference type="SMART" id="SM00904">
    <property type="entry name" value="Flavokinase"/>
    <property type="match status" value="1"/>
</dbReference>
<evidence type="ECO:0000259" key="13">
    <source>
        <dbReference type="SMART" id="SM00904"/>
    </source>
</evidence>
<keyword evidence="4" id="KW-0288">FMN</keyword>
<evidence type="ECO:0000256" key="8">
    <source>
        <dbReference type="ARBA" id="ARBA00022827"/>
    </source>
</evidence>
<evidence type="ECO:0000256" key="5">
    <source>
        <dbReference type="ARBA" id="ARBA00022679"/>
    </source>
</evidence>
<dbReference type="GO" id="GO:0009398">
    <property type="term" value="P:FMN biosynthetic process"/>
    <property type="evidence" value="ECO:0007669"/>
    <property type="project" value="TreeGrafter"/>
</dbReference>
<dbReference type="PANTHER" id="PTHR22749:SF6">
    <property type="entry name" value="RIBOFLAVIN KINASE"/>
    <property type="match status" value="1"/>
</dbReference>
<comment type="similarity">
    <text evidence="2">Belongs to the RibF family.</text>
</comment>
<dbReference type="CDD" id="cd02064">
    <property type="entry name" value="FAD_synthetase_N"/>
    <property type="match status" value="1"/>
</dbReference>
<keyword evidence="3" id="KW-0285">Flavoprotein</keyword>
<proteinExistence type="inferred from homology"/>
<dbReference type="PANTHER" id="PTHR22749">
    <property type="entry name" value="RIBOFLAVIN KINASE/FMN ADENYLYLTRANSFERASE"/>
    <property type="match status" value="1"/>
</dbReference>
<comment type="caution">
    <text evidence="14">The sequence shown here is derived from an EMBL/GenBank/DDBJ whole genome shotgun (WGS) entry which is preliminary data.</text>
</comment>
<comment type="pathway">
    <text evidence="1">Cofactor biosynthesis; FAD biosynthesis; FAD from FMN: step 1/1.</text>
</comment>
<evidence type="ECO:0000256" key="10">
    <source>
        <dbReference type="ARBA" id="ARBA00047880"/>
    </source>
</evidence>
<dbReference type="InterPro" id="IPR023465">
    <property type="entry name" value="Riboflavin_kinase_dom_sf"/>
</dbReference>
<evidence type="ECO:0000256" key="7">
    <source>
        <dbReference type="ARBA" id="ARBA00022741"/>
    </source>
</evidence>
<feature type="region of interest" description="Disordered" evidence="12">
    <location>
        <begin position="184"/>
        <end position="203"/>
    </location>
</feature>
<dbReference type="EMBL" id="MWWR01000018">
    <property type="protein sequence ID" value="OZG49799.1"/>
    <property type="molecule type" value="Genomic_DNA"/>
</dbReference>